<dbReference type="Proteomes" id="UP001054837">
    <property type="component" value="Unassembled WGS sequence"/>
</dbReference>
<proteinExistence type="predicted"/>
<keyword evidence="2" id="KW-1185">Reference proteome</keyword>
<protein>
    <submittedName>
        <fullName evidence="1">Uncharacterized protein</fullName>
    </submittedName>
</protein>
<sequence>MTLRPSNLGLTFYVNLNRPSSPHHPRNDLASKSDEGEILVQAILVKNLIAHRHASLKRTYRSVVSLDFLRNRGARFVAAPHFA</sequence>
<gene>
    <name evidence="1" type="ORF">CDAR_547751</name>
</gene>
<comment type="caution">
    <text evidence="1">The sequence shown here is derived from an EMBL/GenBank/DDBJ whole genome shotgun (WGS) entry which is preliminary data.</text>
</comment>
<reference evidence="1 2" key="1">
    <citation type="submission" date="2021-06" db="EMBL/GenBank/DDBJ databases">
        <title>Caerostris darwini draft genome.</title>
        <authorList>
            <person name="Kono N."/>
            <person name="Arakawa K."/>
        </authorList>
    </citation>
    <scope>NUCLEOTIDE SEQUENCE [LARGE SCALE GENOMIC DNA]</scope>
</reference>
<organism evidence="1 2">
    <name type="scientific">Caerostris darwini</name>
    <dbReference type="NCBI Taxonomy" id="1538125"/>
    <lineage>
        <taxon>Eukaryota</taxon>
        <taxon>Metazoa</taxon>
        <taxon>Ecdysozoa</taxon>
        <taxon>Arthropoda</taxon>
        <taxon>Chelicerata</taxon>
        <taxon>Arachnida</taxon>
        <taxon>Araneae</taxon>
        <taxon>Araneomorphae</taxon>
        <taxon>Entelegynae</taxon>
        <taxon>Araneoidea</taxon>
        <taxon>Araneidae</taxon>
        <taxon>Caerostris</taxon>
    </lineage>
</organism>
<evidence type="ECO:0000313" key="1">
    <source>
        <dbReference type="EMBL" id="GIY81109.1"/>
    </source>
</evidence>
<dbReference type="EMBL" id="BPLQ01014581">
    <property type="protein sequence ID" value="GIY81109.1"/>
    <property type="molecule type" value="Genomic_DNA"/>
</dbReference>
<evidence type="ECO:0000313" key="2">
    <source>
        <dbReference type="Proteomes" id="UP001054837"/>
    </source>
</evidence>
<name>A0AAV4WH39_9ARAC</name>
<dbReference type="AlphaFoldDB" id="A0AAV4WH39"/>
<accession>A0AAV4WH39</accession>